<dbReference type="Pfam" id="PF09375">
    <property type="entry name" value="Peptidase_M75"/>
    <property type="match status" value="1"/>
</dbReference>
<sequence length="374" mass="40771">MKKIISILTLITLVSLMSCTSDSTDDSGQGQTDQFDRGAMLVNWADNIIIPSYEAFDVEAKALNAAAAAFVATPDTSTLGTLRTAWESAYFSFQNVELFDIGKAEEVRYSYRLNTYPTNATEITSAVESGNYDLALPSAVDAQGFPALDYLLFGLGDSDAEVLAFYTTDANAENYKKYLSDITGSIEQLTTTVLADWKNSFRGSFVSNTSSSASGSVDKLANDYIFYYEKLLRAGKVGIPAGIFSNEVLPQTVEAYYKEDLSKALLLEALNATQNFFNGKAYKGSATGASFKAYLDYLNTIKNGSDLSGLINVQFDAARAKANTLNSSFVVQIETNNDALLETYNELQRNTILMKIDMLQALDISVDYVDADGD</sequence>
<feature type="domain" description="Imelysin-like" evidence="4">
    <location>
        <begin position="49"/>
        <end position="339"/>
    </location>
</feature>
<dbReference type="RefSeq" id="WP_099645180.1">
    <property type="nucleotide sequence ID" value="NZ_KZ319288.1"/>
</dbReference>
<accession>A0A2G1VU85</accession>
<dbReference type="AlphaFoldDB" id="A0A2G1VU85"/>
<evidence type="ECO:0000313" key="5">
    <source>
        <dbReference type="EMBL" id="PHQ30347.1"/>
    </source>
</evidence>
<name>A0A2G1VU85_9FLAO</name>
<dbReference type="CDD" id="cd14659">
    <property type="entry name" value="Imelysin-like_IPPA"/>
    <property type="match status" value="1"/>
</dbReference>
<comment type="caution">
    <text evidence="5">The sequence shown here is derived from an EMBL/GenBank/DDBJ whole genome shotgun (WGS) entry which is preliminary data.</text>
</comment>
<evidence type="ECO:0000256" key="1">
    <source>
        <dbReference type="ARBA" id="ARBA00004196"/>
    </source>
</evidence>
<evidence type="ECO:0000256" key="3">
    <source>
        <dbReference type="SAM" id="SignalP"/>
    </source>
</evidence>
<protein>
    <submittedName>
        <fullName evidence="5">Peptidase M75 superfamily protein</fullName>
    </submittedName>
</protein>
<dbReference type="Proteomes" id="UP000229433">
    <property type="component" value="Unassembled WGS sequence"/>
</dbReference>
<dbReference type="EMBL" id="NQXA01000002">
    <property type="protein sequence ID" value="PHQ30347.1"/>
    <property type="molecule type" value="Genomic_DNA"/>
</dbReference>
<keyword evidence="2 3" id="KW-0732">Signal</keyword>
<dbReference type="PROSITE" id="PS51257">
    <property type="entry name" value="PROKAR_LIPOPROTEIN"/>
    <property type="match status" value="1"/>
</dbReference>
<organism evidence="5 6">
    <name type="scientific">Leeuwenhoekiella nanhaiensis</name>
    <dbReference type="NCBI Taxonomy" id="1655491"/>
    <lineage>
        <taxon>Bacteria</taxon>
        <taxon>Pseudomonadati</taxon>
        <taxon>Bacteroidota</taxon>
        <taxon>Flavobacteriia</taxon>
        <taxon>Flavobacteriales</taxon>
        <taxon>Flavobacteriaceae</taxon>
        <taxon>Leeuwenhoekiella</taxon>
    </lineage>
</organism>
<evidence type="ECO:0000256" key="2">
    <source>
        <dbReference type="ARBA" id="ARBA00022729"/>
    </source>
</evidence>
<dbReference type="InterPro" id="IPR038352">
    <property type="entry name" value="Imelysin_sf"/>
</dbReference>
<dbReference type="GO" id="GO:0030313">
    <property type="term" value="C:cell envelope"/>
    <property type="evidence" value="ECO:0007669"/>
    <property type="project" value="UniProtKB-SubCell"/>
</dbReference>
<keyword evidence="6" id="KW-1185">Reference proteome</keyword>
<dbReference type="OrthoDB" id="650514at2"/>
<proteinExistence type="predicted"/>
<evidence type="ECO:0000259" key="4">
    <source>
        <dbReference type="Pfam" id="PF09375"/>
    </source>
</evidence>
<dbReference type="InterPro" id="IPR018976">
    <property type="entry name" value="Imelysin-like"/>
</dbReference>
<feature type="chain" id="PRO_5013834285" evidence="3">
    <location>
        <begin position="24"/>
        <end position="374"/>
    </location>
</feature>
<comment type="subcellular location">
    <subcellularLocation>
        <location evidence="1">Cell envelope</location>
    </subcellularLocation>
</comment>
<reference evidence="5 6" key="1">
    <citation type="submission" date="2017-08" db="EMBL/GenBank/DDBJ databases">
        <title>The whole genome shortgun sequences of strain Leeuwenhoekiella nanhaiensis G18 from the South China Sea.</title>
        <authorList>
            <person name="Liu Q."/>
        </authorList>
    </citation>
    <scope>NUCLEOTIDE SEQUENCE [LARGE SCALE GENOMIC DNA]</scope>
    <source>
        <strain evidence="5 6">G18</strain>
    </source>
</reference>
<evidence type="ECO:0000313" key="6">
    <source>
        <dbReference type="Proteomes" id="UP000229433"/>
    </source>
</evidence>
<dbReference type="InterPro" id="IPR034984">
    <property type="entry name" value="Imelysin-like_IPPA"/>
</dbReference>
<dbReference type="Gene3D" id="1.20.1420.20">
    <property type="entry name" value="M75 peptidase, HXXE motif"/>
    <property type="match status" value="1"/>
</dbReference>
<gene>
    <name evidence="5" type="ORF">CJ305_05115</name>
</gene>
<feature type="signal peptide" evidence="3">
    <location>
        <begin position="1"/>
        <end position="23"/>
    </location>
</feature>